<comment type="caution">
    <text evidence="1">The sequence shown here is derived from an EMBL/GenBank/DDBJ whole genome shotgun (WGS) entry which is preliminary data.</text>
</comment>
<protein>
    <submittedName>
        <fullName evidence="1">Uncharacterized protein</fullName>
    </submittedName>
</protein>
<dbReference type="EMBL" id="CM055102">
    <property type="protein sequence ID" value="KAJ7539654.1"/>
    <property type="molecule type" value="Genomic_DNA"/>
</dbReference>
<evidence type="ECO:0000313" key="2">
    <source>
        <dbReference type="Proteomes" id="UP001162992"/>
    </source>
</evidence>
<proteinExistence type="predicted"/>
<gene>
    <name evidence="1" type="ORF">O6H91_11G103900</name>
</gene>
<accession>A0ACC2CC54</accession>
<evidence type="ECO:0000313" key="1">
    <source>
        <dbReference type="EMBL" id="KAJ7539654.1"/>
    </source>
</evidence>
<sequence length="99" mass="10759">MAVTIVLAVLYCTLSKLNPLFSSGPKFLTYLSLWINLQGGKQQVTVGPMDSAFNSVSALSPFTYGRPGRCEPQAVAMLRHPTSSPNARRKKNRVFPSGS</sequence>
<dbReference type="Proteomes" id="UP001162992">
    <property type="component" value="Chromosome 11"/>
</dbReference>
<reference evidence="2" key="1">
    <citation type="journal article" date="2024" name="Proc. Natl. Acad. Sci. U.S.A.">
        <title>Extraordinary preservation of gene collinearity over three hundred million years revealed in homosporous lycophytes.</title>
        <authorList>
            <person name="Li C."/>
            <person name="Wickell D."/>
            <person name="Kuo L.Y."/>
            <person name="Chen X."/>
            <person name="Nie B."/>
            <person name="Liao X."/>
            <person name="Peng D."/>
            <person name="Ji J."/>
            <person name="Jenkins J."/>
            <person name="Williams M."/>
            <person name="Shu S."/>
            <person name="Plott C."/>
            <person name="Barry K."/>
            <person name="Rajasekar S."/>
            <person name="Grimwood J."/>
            <person name="Han X."/>
            <person name="Sun S."/>
            <person name="Hou Z."/>
            <person name="He W."/>
            <person name="Dai G."/>
            <person name="Sun C."/>
            <person name="Schmutz J."/>
            <person name="Leebens-Mack J.H."/>
            <person name="Li F.W."/>
            <person name="Wang L."/>
        </authorList>
    </citation>
    <scope>NUCLEOTIDE SEQUENCE [LARGE SCALE GENOMIC DNA]</scope>
    <source>
        <strain evidence="2">cv. PW_Plant_1</strain>
    </source>
</reference>
<keyword evidence="2" id="KW-1185">Reference proteome</keyword>
<organism evidence="1 2">
    <name type="scientific">Diphasiastrum complanatum</name>
    <name type="common">Issler's clubmoss</name>
    <name type="synonym">Lycopodium complanatum</name>
    <dbReference type="NCBI Taxonomy" id="34168"/>
    <lineage>
        <taxon>Eukaryota</taxon>
        <taxon>Viridiplantae</taxon>
        <taxon>Streptophyta</taxon>
        <taxon>Embryophyta</taxon>
        <taxon>Tracheophyta</taxon>
        <taxon>Lycopodiopsida</taxon>
        <taxon>Lycopodiales</taxon>
        <taxon>Lycopodiaceae</taxon>
        <taxon>Lycopodioideae</taxon>
        <taxon>Diphasiastrum</taxon>
    </lineage>
</organism>
<name>A0ACC2CC54_DIPCM</name>